<reference evidence="12" key="2">
    <citation type="submission" date="2020-09" db="EMBL/GenBank/DDBJ databases">
        <authorList>
            <person name="Sun Q."/>
            <person name="Zhou Y."/>
        </authorList>
    </citation>
    <scope>NUCLEOTIDE SEQUENCE</scope>
    <source>
        <strain evidence="12">CGMCC 1.12785</strain>
    </source>
</reference>
<dbReference type="Gene3D" id="1.20.5.1930">
    <property type="match status" value="1"/>
</dbReference>
<dbReference type="GO" id="GO:0000155">
    <property type="term" value="F:phosphorelay sensor kinase activity"/>
    <property type="evidence" value="ECO:0007669"/>
    <property type="project" value="InterPro"/>
</dbReference>
<evidence type="ECO:0000256" key="9">
    <source>
        <dbReference type="SAM" id="MobiDB-lite"/>
    </source>
</evidence>
<sequence>MAASVVGVLSIAVTTFYLWTVAGIPGAWQLLGFTPGRVSAWFALIVFQSAALLWVRRAPATVLVVVFGLTVAATTLAIDAGAGMALPLWFAVFTAVVQLPPARSVPLVAGVYVAHMTVHVWLFQSAGFGTLSGHEVLLFASNRALFYLACIAVAFAVRNHRDEARRAQEHATLADSKVAAEARAATGRERARIARELHDLAAHQLVDVVMLARTGLIEGRTDGGSSRQDASQQLLAQIEERGSAALASVREAVAALREEDTGARSDADLGTGSTAAPGTPLRQWLGEIVAEARQRRETEIEFGFLPGAEPPPPVCRAMAAVLKEALANAAAHAPGYPVRVAVGTEPGRATMQVDNPLPEIPAAPDPGRTGYGLIGMHERADHIGGTLQARPRDGVWTVRMEAPCEAGHAAAPPASVPGSAGPADPEARP</sequence>
<dbReference type="Gene3D" id="3.30.565.10">
    <property type="entry name" value="Histidine kinase-like ATPase, C-terminal domain"/>
    <property type="match status" value="1"/>
</dbReference>
<evidence type="ECO:0000256" key="6">
    <source>
        <dbReference type="ARBA" id="ARBA00022777"/>
    </source>
</evidence>
<evidence type="ECO:0000256" key="10">
    <source>
        <dbReference type="SAM" id="Phobius"/>
    </source>
</evidence>
<keyword evidence="10" id="KW-1133">Transmembrane helix</keyword>
<feature type="transmembrane region" description="Helical" evidence="10">
    <location>
        <begin position="38"/>
        <end position="56"/>
    </location>
</feature>
<keyword evidence="3" id="KW-0597">Phosphoprotein</keyword>
<proteinExistence type="predicted"/>
<evidence type="ECO:0000256" key="1">
    <source>
        <dbReference type="ARBA" id="ARBA00000085"/>
    </source>
</evidence>
<name>A0A8J2XM50_9MICO</name>
<evidence type="ECO:0000256" key="8">
    <source>
        <dbReference type="ARBA" id="ARBA00023012"/>
    </source>
</evidence>
<evidence type="ECO:0000313" key="12">
    <source>
        <dbReference type="EMBL" id="GGA23233.1"/>
    </source>
</evidence>
<evidence type="ECO:0000313" key="13">
    <source>
        <dbReference type="Proteomes" id="UP000616114"/>
    </source>
</evidence>
<dbReference type="GO" id="GO:0046983">
    <property type="term" value="F:protein dimerization activity"/>
    <property type="evidence" value="ECO:0007669"/>
    <property type="project" value="InterPro"/>
</dbReference>
<keyword evidence="7" id="KW-0067">ATP-binding</keyword>
<evidence type="ECO:0000259" key="11">
    <source>
        <dbReference type="Pfam" id="PF07730"/>
    </source>
</evidence>
<feature type="region of interest" description="Disordered" evidence="9">
    <location>
        <begin position="406"/>
        <end position="429"/>
    </location>
</feature>
<keyword evidence="4" id="KW-0808">Transferase</keyword>
<dbReference type="EC" id="2.7.13.3" evidence="2"/>
<evidence type="ECO:0000256" key="5">
    <source>
        <dbReference type="ARBA" id="ARBA00022741"/>
    </source>
</evidence>
<dbReference type="Pfam" id="PF07730">
    <property type="entry name" value="HisKA_3"/>
    <property type="match status" value="1"/>
</dbReference>
<evidence type="ECO:0000256" key="3">
    <source>
        <dbReference type="ARBA" id="ARBA00022553"/>
    </source>
</evidence>
<protein>
    <recommendedName>
        <fullName evidence="2">histidine kinase</fullName>
        <ecNumber evidence="2">2.7.13.3</ecNumber>
    </recommendedName>
</protein>
<dbReference type="GO" id="GO:0016020">
    <property type="term" value="C:membrane"/>
    <property type="evidence" value="ECO:0007669"/>
    <property type="project" value="InterPro"/>
</dbReference>
<dbReference type="InterPro" id="IPR011712">
    <property type="entry name" value="Sig_transdc_His_kin_sub3_dim/P"/>
</dbReference>
<keyword evidence="10" id="KW-0812">Transmembrane</keyword>
<evidence type="ECO:0000256" key="4">
    <source>
        <dbReference type="ARBA" id="ARBA00022679"/>
    </source>
</evidence>
<dbReference type="Proteomes" id="UP000616114">
    <property type="component" value="Unassembled WGS sequence"/>
</dbReference>
<keyword evidence="8" id="KW-0902">Two-component regulatory system</keyword>
<evidence type="ECO:0000256" key="2">
    <source>
        <dbReference type="ARBA" id="ARBA00012438"/>
    </source>
</evidence>
<feature type="region of interest" description="Disordered" evidence="9">
    <location>
        <begin position="257"/>
        <end position="279"/>
    </location>
</feature>
<keyword evidence="6 12" id="KW-0418">Kinase</keyword>
<dbReference type="AlphaFoldDB" id="A0A8J2XM50"/>
<organism evidence="12 13">
    <name type="scientific">Sediminivirga luteola</name>
    <dbReference type="NCBI Taxonomy" id="1774748"/>
    <lineage>
        <taxon>Bacteria</taxon>
        <taxon>Bacillati</taxon>
        <taxon>Actinomycetota</taxon>
        <taxon>Actinomycetes</taxon>
        <taxon>Micrococcales</taxon>
        <taxon>Brevibacteriaceae</taxon>
        <taxon>Sediminivirga</taxon>
    </lineage>
</organism>
<dbReference type="SUPFAM" id="SSF55874">
    <property type="entry name" value="ATPase domain of HSP90 chaperone/DNA topoisomerase II/histidine kinase"/>
    <property type="match status" value="1"/>
</dbReference>
<keyword evidence="10" id="KW-0472">Membrane</keyword>
<feature type="transmembrane region" description="Helical" evidence="10">
    <location>
        <begin position="105"/>
        <end position="124"/>
    </location>
</feature>
<keyword evidence="5" id="KW-0547">Nucleotide-binding</keyword>
<feature type="domain" description="Signal transduction histidine kinase subgroup 3 dimerisation and phosphoacceptor" evidence="11">
    <location>
        <begin position="189"/>
        <end position="260"/>
    </location>
</feature>
<reference evidence="12" key="1">
    <citation type="journal article" date="2014" name="Int. J. Syst. Evol. Microbiol.">
        <title>Complete genome sequence of Corynebacterium casei LMG S-19264T (=DSM 44701T), isolated from a smear-ripened cheese.</title>
        <authorList>
            <consortium name="US DOE Joint Genome Institute (JGI-PGF)"/>
            <person name="Walter F."/>
            <person name="Albersmeier A."/>
            <person name="Kalinowski J."/>
            <person name="Ruckert C."/>
        </authorList>
    </citation>
    <scope>NUCLEOTIDE SEQUENCE</scope>
    <source>
        <strain evidence="12">CGMCC 1.12785</strain>
    </source>
</reference>
<dbReference type="InterPro" id="IPR050482">
    <property type="entry name" value="Sensor_HK_TwoCompSys"/>
</dbReference>
<dbReference type="EMBL" id="BMFY01000013">
    <property type="protein sequence ID" value="GGA23233.1"/>
    <property type="molecule type" value="Genomic_DNA"/>
</dbReference>
<dbReference type="GO" id="GO:0005524">
    <property type="term" value="F:ATP binding"/>
    <property type="evidence" value="ECO:0007669"/>
    <property type="project" value="UniProtKB-KW"/>
</dbReference>
<dbReference type="InterPro" id="IPR036890">
    <property type="entry name" value="HATPase_C_sf"/>
</dbReference>
<keyword evidence="13" id="KW-1185">Reference proteome</keyword>
<feature type="transmembrane region" description="Helical" evidence="10">
    <location>
        <begin position="136"/>
        <end position="157"/>
    </location>
</feature>
<dbReference type="PANTHER" id="PTHR24421:SF10">
    <property type="entry name" value="NITRATE_NITRITE SENSOR PROTEIN NARQ"/>
    <property type="match status" value="1"/>
</dbReference>
<feature type="transmembrane region" description="Helical" evidence="10">
    <location>
        <begin position="6"/>
        <end position="31"/>
    </location>
</feature>
<comment type="caution">
    <text evidence="12">The sequence shown here is derived from an EMBL/GenBank/DDBJ whole genome shotgun (WGS) entry which is preliminary data.</text>
</comment>
<comment type="catalytic activity">
    <reaction evidence="1">
        <text>ATP + protein L-histidine = ADP + protein N-phospho-L-histidine.</text>
        <dbReference type="EC" id="2.7.13.3"/>
    </reaction>
</comment>
<feature type="compositionally biased region" description="Basic and acidic residues" evidence="9">
    <location>
        <begin position="257"/>
        <end position="267"/>
    </location>
</feature>
<dbReference type="PANTHER" id="PTHR24421">
    <property type="entry name" value="NITRATE/NITRITE SENSOR PROTEIN NARX-RELATED"/>
    <property type="match status" value="1"/>
</dbReference>
<gene>
    <name evidence="12" type="ORF">GCM10011333_27900</name>
</gene>
<feature type="transmembrane region" description="Helical" evidence="10">
    <location>
        <begin position="62"/>
        <end position="93"/>
    </location>
</feature>
<evidence type="ECO:0000256" key="7">
    <source>
        <dbReference type="ARBA" id="ARBA00022840"/>
    </source>
</evidence>
<accession>A0A8J2XM50</accession>